<dbReference type="Proteomes" id="UP000184368">
    <property type="component" value="Unassembled WGS sequence"/>
</dbReference>
<dbReference type="EMBL" id="FQUO01000016">
    <property type="protein sequence ID" value="SHG03349.1"/>
    <property type="molecule type" value="Genomic_DNA"/>
</dbReference>
<dbReference type="STRING" id="1302690.BUE76_11400"/>
<accession>A0A1M5GI12</accession>
<dbReference type="RefSeq" id="WP_245798408.1">
    <property type="nucleotide sequence ID" value="NZ_FQUO01000016.1"/>
</dbReference>
<organism evidence="3 4">
    <name type="scientific">Cnuella takakiae</name>
    <dbReference type="NCBI Taxonomy" id="1302690"/>
    <lineage>
        <taxon>Bacteria</taxon>
        <taxon>Pseudomonadati</taxon>
        <taxon>Bacteroidota</taxon>
        <taxon>Chitinophagia</taxon>
        <taxon>Chitinophagales</taxon>
        <taxon>Chitinophagaceae</taxon>
        <taxon>Cnuella</taxon>
    </lineage>
</organism>
<feature type="domain" description="DUF1835" evidence="1">
    <location>
        <begin position="21"/>
        <end position="143"/>
    </location>
</feature>
<dbReference type="Pfam" id="PF08874">
    <property type="entry name" value="DUF1835"/>
    <property type="match status" value="1"/>
</dbReference>
<evidence type="ECO:0008006" key="5">
    <source>
        <dbReference type="Google" id="ProtNLM"/>
    </source>
</evidence>
<evidence type="ECO:0000313" key="4">
    <source>
        <dbReference type="Proteomes" id="UP000184368"/>
    </source>
</evidence>
<protein>
    <recommendedName>
        <fullName evidence="5">DUF1835 domain-containing protein</fullName>
    </recommendedName>
</protein>
<reference evidence="3 4" key="1">
    <citation type="submission" date="2016-11" db="EMBL/GenBank/DDBJ databases">
        <authorList>
            <person name="Jaros S."/>
            <person name="Januszkiewicz K."/>
            <person name="Wedrychowicz H."/>
        </authorList>
    </citation>
    <scope>NUCLEOTIDE SEQUENCE [LARGE SCALE GENOMIC DNA]</scope>
    <source>
        <strain evidence="3 4">DSM 26897</strain>
    </source>
</reference>
<evidence type="ECO:0000259" key="1">
    <source>
        <dbReference type="Pfam" id="PF08874"/>
    </source>
</evidence>
<gene>
    <name evidence="3" type="ORF">SAMN05444008_11688</name>
</gene>
<dbReference type="AlphaFoldDB" id="A0A1M5GI12"/>
<evidence type="ECO:0000259" key="2">
    <source>
        <dbReference type="Pfam" id="PF12395"/>
    </source>
</evidence>
<dbReference type="Pfam" id="PF12395">
    <property type="entry name" value="DUF3658"/>
    <property type="match status" value="1"/>
</dbReference>
<sequence>MSKEKRVGARAPEADIPAEIIHLVFQEADIAVLQQAIALDENLEGEVIIIRDDYAVGPLNQLEEAEGWQARKEWWKEQLLLSPYGDTTDMVNDRMTVHNLKKVLDEDENLALWIWMGQNGHDVCGYYWLIGQLKEYQGRVYVLYMNNLPFINEKGGIFYPNAIHDIPAKEFRKAKKLSRAVTLSEFEVDPDEWKRLAQENALVRILEGGKKIASKEADFYDSELLKVITGEWQKIPKVLMNALGKMKIKTGDVFLNGRLHQMAAAGKVELQGDFSKGWKECSVRLDGVAAPAESVNAAAAE</sequence>
<feature type="domain" description="DUF3658" evidence="2">
    <location>
        <begin position="176"/>
        <end position="275"/>
    </location>
</feature>
<dbReference type="InterPro" id="IPR014973">
    <property type="entry name" value="DUF1835"/>
</dbReference>
<keyword evidence="4" id="KW-1185">Reference proteome</keyword>
<name>A0A1M5GI12_9BACT</name>
<evidence type="ECO:0000313" key="3">
    <source>
        <dbReference type="EMBL" id="SHG03349.1"/>
    </source>
</evidence>
<dbReference type="InterPro" id="IPR022123">
    <property type="entry name" value="DUF3658"/>
</dbReference>
<proteinExistence type="predicted"/>